<evidence type="ECO:0000313" key="1">
    <source>
        <dbReference type="EMBL" id="SOQ46985.1"/>
    </source>
</evidence>
<gene>
    <name evidence="1" type="ORF">SFRICE_023564</name>
</gene>
<reference evidence="1" key="1">
    <citation type="submission" date="2016-07" db="EMBL/GenBank/DDBJ databases">
        <authorList>
            <person name="Bretaudeau A."/>
        </authorList>
    </citation>
    <scope>NUCLEOTIDE SEQUENCE</scope>
    <source>
        <strain evidence="1">Rice</strain>
        <tissue evidence="1">Whole body</tissue>
    </source>
</reference>
<organism evidence="1">
    <name type="scientific">Spodoptera frugiperda</name>
    <name type="common">Fall armyworm</name>
    <dbReference type="NCBI Taxonomy" id="7108"/>
    <lineage>
        <taxon>Eukaryota</taxon>
        <taxon>Metazoa</taxon>
        <taxon>Ecdysozoa</taxon>
        <taxon>Arthropoda</taxon>
        <taxon>Hexapoda</taxon>
        <taxon>Insecta</taxon>
        <taxon>Pterygota</taxon>
        <taxon>Neoptera</taxon>
        <taxon>Endopterygota</taxon>
        <taxon>Lepidoptera</taxon>
        <taxon>Glossata</taxon>
        <taxon>Ditrysia</taxon>
        <taxon>Noctuoidea</taxon>
        <taxon>Noctuidae</taxon>
        <taxon>Amphipyrinae</taxon>
        <taxon>Spodoptera</taxon>
    </lineage>
</organism>
<protein>
    <submittedName>
        <fullName evidence="1">SFRICE_023564</fullName>
    </submittedName>
</protein>
<dbReference type="AlphaFoldDB" id="A0A2H1W1K7"/>
<name>A0A2H1W1K7_SPOFR</name>
<dbReference type="EMBL" id="ODYU01005772">
    <property type="protein sequence ID" value="SOQ46985.1"/>
    <property type="molecule type" value="Genomic_DNA"/>
</dbReference>
<proteinExistence type="predicted"/>
<sequence>MEFSCLFELKLGTSVWSNGSADGKRSPLPMDTQNSRCVTSALPAIWGLRIYGFLVNRGLGRLVRIVISLTQRNNANVVSCRFSVRPWYYSDRAGPFMPKHFYQNVVGKRVDGSPDGKQSPPPMDN</sequence>
<accession>A0A2H1W1K7</accession>